<proteinExistence type="predicted"/>
<organism evidence="2 3">
    <name type="scientific">Heracleum sosnowskyi</name>
    <dbReference type="NCBI Taxonomy" id="360622"/>
    <lineage>
        <taxon>Eukaryota</taxon>
        <taxon>Viridiplantae</taxon>
        <taxon>Streptophyta</taxon>
        <taxon>Embryophyta</taxon>
        <taxon>Tracheophyta</taxon>
        <taxon>Spermatophyta</taxon>
        <taxon>Magnoliopsida</taxon>
        <taxon>eudicotyledons</taxon>
        <taxon>Gunneridae</taxon>
        <taxon>Pentapetalae</taxon>
        <taxon>asterids</taxon>
        <taxon>campanulids</taxon>
        <taxon>Apiales</taxon>
        <taxon>Apiaceae</taxon>
        <taxon>Apioideae</taxon>
        <taxon>apioid superclade</taxon>
        <taxon>Tordylieae</taxon>
        <taxon>Tordyliinae</taxon>
        <taxon>Heracleum</taxon>
    </lineage>
</organism>
<comment type="caution">
    <text evidence="2">The sequence shown here is derived from an EMBL/GenBank/DDBJ whole genome shotgun (WGS) entry which is preliminary data.</text>
</comment>
<reference evidence="2" key="2">
    <citation type="submission" date="2023-05" db="EMBL/GenBank/DDBJ databases">
        <authorList>
            <person name="Schelkunov M.I."/>
        </authorList>
    </citation>
    <scope>NUCLEOTIDE SEQUENCE</scope>
    <source>
        <strain evidence="2">Hsosn_3</strain>
        <tissue evidence="2">Leaf</tissue>
    </source>
</reference>
<evidence type="ECO:0000313" key="3">
    <source>
        <dbReference type="Proteomes" id="UP001237642"/>
    </source>
</evidence>
<dbReference type="Proteomes" id="UP001237642">
    <property type="component" value="Unassembled WGS sequence"/>
</dbReference>
<accession>A0AAD8JCQ4</accession>
<dbReference type="AlphaFoldDB" id="A0AAD8JCQ4"/>
<keyword evidence="3" id="KW-1185">Reference proteome</keyword>
<protein>
    <submittedName>
        <fullName evidence="2">Uncharacterized protein</fullName>
    </submittedName>
</protein>
<name>A0AAD8JCQ4_9APIA</name>
<reference evidence="2" key="1">
    <citation type="submission" date="2023-02" db="EMBL/GenBank/DDBJ databases">
        <title>Genome of toxic invasive species Heracleum sosnowskyi carries increased number of genes despite the absence of recent whole-genome duplications.</title>
        <authorList>
            <person name="Schelkunov M."/>
            <person name="Shtratnikova V."/>
            <person name="Makarenko M."/>
            <person name="Klepikova A."/>
            <person name="Omelchenko D."/>
            <person name="Novikova G."/>
            <person name="Obukhova E."/>
            <person name="Bogdanov V."/>
            <person name="Penin A."/>
            <person name="Logacheva M."/>
        </authorList>
    </citation>
    <scope>NUCLEOTIDE SEQUENCE</scope>
    <source>
        <strain evidence="2">Hsosn_3</strain>
        <tissue evidence="2">Leaf</tissue>
    </source>
</reference>
<evidence type="ECO:0000256" key="1">
    <source>
        <dbReference type="SAM" id="MobiDB-lite"/>
    </source>
</evidence>
<feature type="compositionally biased region" description="Basic and acidic residues" evidence="1">
    <location>
        <begin position="20"/>
        <end position="44"/>
    </location>
</feature>
<evidence type="ECO:0000313" key="2">
    <source>
        <dbReference type="EMBL" id="KAK1401099.1"/>
    </source>
</evidence>
<sequence>MKTNALKLPRRLYLKRKFEAESDVEKEKPDSDVAKEKSKEKDFSDYTDDDMFDAEEIEVFPVEIIDGRKQAFTGAARIKIIYDSLCPPPNQTLIDNMLLYLSNLAICVYNMMEGTYFCDVKLLRATNRGYRLYQVITTYDSSLDSRYSLALYLSRVSLVSYYRTVLAVNVAKHDIESLKVLKLVKSVAKVPTYLITFQAPLLAETEGKSVETFETEICIRSLYPTIVIELKSDARVIPA</sequence>
<dbReference type="EMBL" id="JAUIZM010000001">
    <property type="protein sequence ID" value="KAK1401099.1"/>
    <property type="molecule type" value="Genomic_DNA"/>
</dbReference>
<feature type="region of interest" description="Disordered" evidence="1">
    <location>
        <begin position="20"/>
        <end position="46"/>
    </location>
</feature>
<gene>
    <name evidence="2" type="ORF">POM88_000704</name>
</gene>